<dbReference type="SUPFAM" id="SSF57756">
    <property type="entry name" value="Retrovirus zinc finger-like domains"/>
    <property type="match status" value="1"/>
</dbReference>
<dbReference type="InterPro" id="IPR001878">
    <property type="entry name" value="Znf_CCHC"/>
</dbReference>
<name>A0ABM5LB70_DIAVI</name>
<reference evidence="3" key="1">
    <citation type="submission" date="2025-05" db="UniProtKB">
        <authorList>
            <consortium name="EnsemblMetazoa"/>
        </authorList>
    </citation>
    <scope>IDENTIFICATION</scope>
</reference>
<dbReference type="RefSeq" id="XP_050519687.1">
    <property type="nucleotide sequence ID" value="XM_050663730.1"/>
</dbReference>
<dbReference type="GeneID" id="126893470"/>
<dbReference type="Proteomes" id="UP001652700">
    <property type="component" value="Unplaced"/>
</dbReference>
<proteinExistence type="predicted"/>
<feature type="domain" description="CCHC-type" evidence="2">
    <location>
        <begin position="255"/>
        <end position="270"/>
    </location>
</feature>
<evidence type="ECO:0000313" key="4">
    <source>
        <dbReference type="Proteomes" id="UP001652700"/>
    </source>
</evidence>
<evidence type="ECO:0000259" key="2">
    <source>
        <dbReference type="PROSITE" id="PS50158"/>
    </source>
</evidence>
<dbReference type="EnsemblMetazoa" id="XM_050663730.1">
    <property type="protein sequence ID" value="XP_050519687.1"/>
    <property type="gene ID" value="LOC126893470"/>
</dbReference>
<dbReference type="Pfam" id="PF00098">
    <property type="entry name" value="zf-CCHC"/>
    <property type="match status" value="1"/>
</dbReference>
<dbReference type="Gene3D" id="4.10.60.10">
    <property type="entry name" value="Zinc finger, CCHC-type"/>
    <property type="match status" value="1"/>
</dbReference>
<organism evidence="3 4">
    <name type="scientific">Diabrotica virgifera virgifera</name>
    <name type="common">western corn rootworm</name>
    <dbReference type="NCBI Taxonomy" id="50390"/>
    <lineage>
        <taxon>Eukaryota</taxon>
        <taxon>Metazoa</taxon>
        <taxon>Ecdysozoa</taxon>
        <taxon>Arthropoda</taxon>
        <taxon>Hexapoda</taxon>
        <taxon>Insecta</taxon>
        <taxon>Pterygota</taxon>
        <taxon>Neoptera</taxon>
        <taxon>Endopterygota</taxon>
        <taxon>Coleoptera</taxon>
        <taxon>Polyphaga</taxon>
        <taxon>Cucujiformia</taxon>
        <taxon>Chrysomeloidea</taxon>
        <taxon>Chrysomelidae</taxon>
        <taxon>Galerucinae</taxon>
        <taxon>Diabroticina</taxon>
        <taxon>Diabroticites</taxon>
        <taxon>Diabrotica</taxon>
    </lineage>
</organism>
<dbReference type="PROSITE" id="PS50158">
    <property type="entry name" value="ZF_CCHC"/>
    <property type="match status" value="1"/>
</dbReference>
<keyword evidence="1" id="KW-0863">Zinc-finger</keyword>
<keyword evidence="1" id="KW-0862">Zinc</keyword>
<dbReference type="InterPro" id="IPR036875">
    <property type="entry name" value="Znf_CCHC_sf"/>
</dbReference>
<evidence type="ECO:0000313" key="3">
    <source>
        <dbReference type="EnsemblMetazoa" id="XP_050519687.1"/>
    </source>
</evidence>
<keyword evidence="4" id="KW-1185">Reference proteome</keyword>
<evidence type="ECO:0000256" key="1">
    <source>
        <dbReference type="PROSITE-ProRule" id="PRU00047"/>
    </source>
</evidence>
<sequence length="380" mass="43652">MDEGNTVSNMEEINELRAQIAELKKSLHQTPRVQNPACILQKDTSYDVWRKLVENDFRTFGYLYLIDRNEMKPTLTAEEEKTRSGFAMGYLISRLDDEYKRLVCDLNEPIQVLEKLDTVRRPKIPSTKFLLKRSWSNITYLKGKESATEFITRFEEATRNLMRVAEDDLKEDSIVENFLMAIYNSVPEVVRRYDAAGGKISLNELKSLMINAEASETEAKARCSESESTMALNSVVENDPKGEKQTRSEVVQKVCYRCGKPNHMSFECKSKAIICYNCKELTTNHNGRTCKKRKVLGKNRVGYEYKVTQRGRRFYKNVGKRGRGGVQLQGNRNIKKFKKIKLAGGDDEKPKYAYIAMDESEMVEDEGEANAVEVEGELFE</sequence>
<protein>
    <recommendedName>
        <fullName evidence="2">CCHC-type domain-containing protein</fullName>
    </recommendedName>
</protein>
<keyword evidence="1" id="KW-0479">Metal-binding</keyword>
<accession>A0ABM5LB70</accession>
<dbReference type="SMART" id="SM00343">
    <property type="entry name" value="ZnF_C2HC"/>
    <property type="match status" value="2"/>
</dbReference>